<gene>
    <name evidence="1" type="ORF">V8G57_02575</name>
</gene>
<dbReference type="EMBL" id="JBANDC010000002">
    <property type="protein sequence ID" value="MEM4986264.1"/>
    <property type="molecule type" value="Genomic_DNA"/>
</dbReference>
<dbReference type="RefSeq" id="WP_342828084.1">
    <property type="nucleotide sequence ID" value="NZ_JBANDC010000002.1"/>
</dbReference>
<keyword evidence="2" id="KW-1185">Reference proteome</keyword>
<protein>
    <submittedName>
        <fullName evidence="1">Uncharacterized protein</fullName>
    </submittedName>
</protein>
<name>A0ABU9PQI8_9BURK</name>
<reference evidence="1 2" key="1">
    <citation type="submission" date="2024-02" db="EMBL/GenBank/DDBJ databases">
        <title>Draft genome sequence of Collimonas sp. strain H4R21, an effective mineral-weathering bacterial strain isolated from the beech rhizosphere.</title>
        <authorList>
            <person name="Morin E."/>
            <person name="Uroz S."/>
            <person name="Leveau J.H.J."/>
            <person name="Kumar R."/>
            <person name="Rey M.W."/>
            <person name="Pham J."/>
        </authorList>
    </citation>
    <scope>NUCLEOTIDE SEQUENCE [LARGE SCALE GENOMIC DNA]</scope>
    <source>
        <strain evidence="1 2">H4R21</strain>
    </source>
</reference>
<accession>A0ABU9PQI8</accession>
<evidence type="ECO:0000313" key="2">
    <source>
        <dbReference type="Proteomes" id="UP001495910"/>
    </source>
</evidence>
<evidence type="ECO:0000313" key="1">
    <source>
        <dbReference type="EMBL" id="MEM4986264.1"/>
    </source>
</evidence>
<dbReference type="InterPro" id="IPR053860">
    <property type="entry name" value="DUF6932"/>
</dbReference>
<dbReference type="Pfam" id="PF22014">
    <property type="entry name" value="DUF6932"/>
    <property type="match status" value="1"/>
</dbReference>
<sequence>MTVAIPKWNAQGVVPPIDPADPTSFNRSPYEVSLVDLIKTYGTSPERRAILKGFLAYRAALHALGLVEGFQWINGSFSEDVEKLEDRHPKDIDVVSHFDKSSHIDLSATGDLFAHDIVKNTYRVDAYTMELEALLPREVVFWSAYWYSMWSHRRNQNWKGFLQVDLAPAEDGEAAEYLRQFDVPQGATS</sequence>
<dbReference type="Proteomes" id="UP001495910">
    <property type="component" value="Unassembled WGS sequence"/>
</dbReference>
<proteinExistence type="predicted"/>
<comment type="caution">
    <text evidence="1">The sequence shown here is derived from an EMBL/GenBank/DDBJ whole genome shotgun (WGS) entry which is preliminary data.</text>
</comment>
<organism evidence="1 2">
    <name type="scientific">Collimonas rhizosphaerae</name>
    <dbReference type="NCBI Taxonomy" id="3126357"/>
    <lineage>
        <taxon>Bacteria</taxon>
        <taxon>Pseudomonadati</taxon>
        <taxon>Pseudomonadota</taxon>
        <taxon>Betaproteobacteria</taxon>
        <taxon>Burkholderiales</taxon>
        <taxon>Oxalobacteraceae</taxon>
        <taxon>Collimonas</taxon>
    </lineage>
</organism>